<proteinExistence type="predicted"/>
<dbReference type="OrthoDB" id="10459192at2759"/>
<organism evidence="2 3">
    <name type="scientific">Mytilus coruscus</name>
    <name type="common">Sea mussel</name>
    <dbReference type="NCBI Taxonomy" id="42192"/>
    <lineage>
        <taxon>Eukaryota</taxon>
        <taxon>Metazoa</taxon>
        <taxon>Spiralia</taxon>
        <taxon>Lophotrochozoa</taxon>
        <taxon>Mollusca</taxon>
        <taxon>Bivalvia</taxon>
        <taxon>Autobranchia</taxon>
        <taxon>Pteriomorphia</taxon>
        <taxon>Mytilida</taxon>
        <taxon>Mytiloidea</taxon>
        <taxon>Mytilidae</taxon>
        <taxon>Mytilinae</taxon>
        <taxon>Mytilus</taxon>
    </lineage>
</organism>
<protein>
    <submittedName>
        <fullName evidence="2">Uncharacterized protein</fullName>
    </submittedName>
</protein>
<name>A0A6J8A2B5_MYTCO</name>
<dbReference type="EMBL" id="CACVKT020000521">
    <property type="protein sequence ID" value="CAC5359850.1"/>
    <property type="molecule type" value="Genomic_DNA"/>
</dbReference>
<dbReference type="AlphaFoldDB" id="A0A6J8A2B5"/>
<accession>A0A6J8A2B5</accession>
<dbReference type="Proteomes" id="UP000507470">
    <property type="component" value="Unassembled WGS sequence"/>
</dbReference>
<reference evidence="2 3" key="1">
    <citation type="submission" date="2020-06" db="EMBL/GenBank/DDBJ databases">
        <authorList>
            <person name="Li R."/>
            <person name="Bekaert M."/>
        </authorList>
    </citation>
    <scope>NUCLEOTIDE SEQUENCE [LARGE SCALE GENOMIC DNA]</scope>
    <source>
        <strain evidence="3">wild</strain>
    </source>
</reference>
<sequence>MEHTDQLVQARNTVFAHAIKGELSDKYFRKLWNEIENSVLYLSQITSTDLERTRSILELREKSLEESMCLEIQCLALRQTKGDETVIEEIREKAQQTVESVEALIDVKLEEIQSQITILETKIKDIVGKALSEYSYAARNIIENTRMEIEEHDEDETYVKTSAVTAATDLLRTKNLLILIGKAGIGKS</sequence>
<evidence type="ECO:0000256" key="1">
    <source>
        <dbReference type="SAM" id="Coils"/>
    </source>
</evidence>
<keyword evidence="3" id="KW-1185">Reference proteome</keyword>
<keyword evidence="1" id="KW-0175">Coiled coil</keyword>
<evidence type="ECO:0000313" key="3">
    <source>
        <dbReference type="Proteomes" id="UP000507470"/>
    </source>
</evidence>
<feature type="coiled-coil region" evidence="1">
    <location>
        <begin position="91"/>
        <end position="129"/>
    </location>
</feature>
<evidence type="ECO:0000313" key="2">
    <source>
        <dbReference type="EMBL" id="CAC5359850.1"/>
    </source>
</evidence>
<gene>
    <name evidence="2" type="ORF">MCOR_2556</name>
</gene>